<dbReference type="STRING" id="113540.ENSSFOP00015063944"/>
<evidence type="ECO:0000256" key="4">
    <source>
        <dbReference type="ARBA" id="ARBA00022692"/>
    </source>
</evidence>
<evidence type="ECO:0000256" key="2">
    <source>
        <dbReference type="ARBA" id="ARBA00007885"/>
    </source>
</evidence>
<dbReference type="SUPFAM" id="SSF49265">
    <property type="entry name" value="Fibronectin type III"/>
    <property type="match status" value="2"/>
</dbReference>
<keyword evidence="13" id="KW-0325">Glycoprotein</keyword>
<dbReference type="Pfam" id="PF09067">
    <property type="entry name" value="EpoR_lig-bind"/>
    <property type="match status" value="1"/>
</dbReference>
<evidence type="ECO:0000256" key="9">
    <source>
        <dbReference type="ARBA" id="ARBA00022989"/>
    </source>
</evidence>
<dbReference type="SMART" id="SM00060">
    <property type="entry name" value="FN3"/>
    <property type="match status" value="2"/>
</dbReference>
<feature type="compositionally biased region" description="Polar residues" evidence="15">
    <location>
        <begin position="348"/>
        <end position="358"/>
    </location>
</feature>
<comment type="domain">
    <text evidence="14">The box 1 motif is required for JAK interaction and/or activation.</text>
</comment>
<dbReference type="Gene3D" id="2.60.40.10">
    <property type="entry name" value="Immunoglobulins"/>
    <property type="match status" value="2"/>
</dbReference>
<dbReference type="InterPro" id="IPR015152">
    <property type="entry name" value="Growth/epo_recpt_lig-bind"/>
</dbReference>
<dbReference type="EMBL" id="JARO02003180">
    <property type="protein sequence ID" value="KPP71019.1"/>
    <property type="molecule type" value="Genomic_DNA"/>
</dbReference>
<dbReference type="FunFam" id="2.60.40.10:FF:000287">
    <property type="entry name" value="Prolactin receptor"/>
    <property type="match status" value="1"/>
</dbReference>
<sequence>MRAARSLSCFAHPPLTTVPYPAGVAPPGKPRLINCRSPEKETFTCWWEPGSSGGLPTSYTLFYRKENSDVVYECPDYITAGDNSCFFDKNHTSIWVNYNITVVAQNALGNASSDPMDVDVMNIVQPHHPENVTVTLMQGENLYLQVKWQPPRMADTRSGWITLTYELLVKREEDDEWEEYFAGLQKQYQLFSPHPGETYMVKVRCKPDHGYWSEWSATAYVDVPDCKPVAIWDKPSALCKGGTGIKSNRSRKGSDLPRERSVWMLLAVFSAFVFLIFMWVLALKKNRVKHCLLPPVPGPKIKGFDSCLLKMEKSEEIFNGLIGLGFRPPSDSGDLLVDYLEVSESIQSESRHSLSPNGKDQVKDSVADHSGGHLCDVPAILAEKCNKEMEAQGDVQTEESLETVGHLAGNDNHTPNPSAASSNQPCVQESPYHVPEESKQGLDPVTWDNDELSSYRGNAPVHGKSHFNSEYVTERWQGCLQVTKPTEYVEVQKVNQENTLILKPKAEEEMEDFLQLGLRGQDYSKVSELVNDHILLLERGSTTPNTYCGSLGSPVQQQPKQTLCQGPNGYVETFTVQSSSY</sequence>
<evidence type="ECO:0000256" key="3">
    <source>
        <dbReference type="ARBA" id="ARBA00019818"/>
    </source>
</evidence>
<evidence type="ECO:0000256" key="7">
    <source>
        <dbReference type="ARBA" id="ARBA00022737"/>
    </source>
</evidence>
<dbReference type="PROSITE" id="PS50853">
    <property type="entry name" value="FN3"/>
    <property type="match status" value="2"/>
</dbReference>
<dbReference type="InterPro" id="IPR050379">
    <property type="entry name" value="Type-I_Cytokine_Rcpt"/>
</dbReference>
<keyword evidence="10 14" id="KW-0472">Membrane</keyword>
<dbReference type="InterPro" id="IPR036116">
    <property type="entry name" value="FN3_sf"/>
</dbReference>
<keyword evidence="6" id="KW-0732">Signal</keyword>
<feature type="domain" description="Fibronectin type-III" evidence="16">
    <location>
        <begin position="128"/>
        <end position="226"/>
    </location>
</feature>
<dbReference type="GO" id="GO:0009897">
    <property type="term" value="C:external side of plasma membrane"/>
    <property type="evidence" value="ECO:0007669"/>
    <property type="project" value="TreeGrafter"/>
</dbReference>
<feature type="domain" description="Fibronectin type-III" evidence="16">
    <location>
        <begin position="26"/>
        <end position="126"/>
    </location>
</feature>
<dbReference type="GO" id="GO:0004896">
    <property type="term" value="F:cytokine receptor activity"/>
    <property type="evidence" value="ECO:0007669"/>
    <property type="project" value="TreeGrafter"/>
</dbReference>
<dbReference type="PANTHER" id="PTHR23036">
    <property type="entry name" value="CYTOKINE RECEPTOR"/>
    <property type="match status" value="1"/>
</dbReference>
<comment type="function">
    <text evidence="14">This is a receptor for the anterior pituitary hormone prolactin.</text>
</comment>
<proteinExistence type="inferred from homology"/>
<feature type="transmembrane region" description="Helical" evidence="14">
    <location>
        <begin position="262"/>
        <end position="283"/>
    </location>
</feature>
<comment type="similarity">
    <text evidence="2 14">Belongs to the type I cytokine receptor family. Type 1 subfamily.</text>
</comment>
<dbReference type="AlphaFoldDB" id="A0A0P7UAP0"/>
<dbReference type="PANTHER" id="PTHR23036:SF86">
    <property type="entry name" value="PROLACTIN RECEPTOR"/>
    <property type="match status" value="1"/>
</dbReference>
<keyword evidence="12 14" id="KW-0675">Receptor</keyword>
<keyword evidence="4 14" id="KW-0812">Transmembrane</keyword>
<dbReference type="InterPro" id="IPR013783">
    <property type="entry name" value="Ig-like_fold"/>
</dbReference>
<gene>
    <name evidence="14" type="primary">PRLR</name>
    <name evidence="17" type="ORF">Z043_110109</name>
</gene>
<dbReference type="GO" id="GO:0046872">
    <property type="term" value="F:metal ion binding"/>
    <property type="evidence" value="ECO:0007669"/>
    <property type="project" value="UniProtKB-KW"/>
</dbReference>
<evidence type="ECO:0000313" key="17">
    <source>
        <dbReference type="EMBL" id="KPP71019.1"/>
    </source>
</evidence>
<feature type="region of interest" description="Disordered" evidence="15">
    <location>
        <begin position="348"/>
        <end position="368"/>
    </location>
</feature>
<keyword evidence="5 14" id="KW-0479">Metal-binding</keyword>
<evidence type="ECO:0000256" key="11">
    <source>
        <dbReference type="ARBA" id="ARBA00023157"/>
    </source>
</evidence>
<feature type="region of interest" description="Disordered" evidence="15">
    <location>
        <begin position="406"/>
        <end position="442"/>
    </location>
</feature>
<protein>
    <recommendedName>
        <fullName evidence="3 14">Prolactin receptor</fullName>
        <shortName evidence="14">PRL-R</shortName>
    </recommendedName>
</protein>
<evidence type="ECO:0000256" key="8">
    <source>
        <dbReference type="ARBA" id="ARBA00022833"/>
    </source>
</evidence>
<dbReference type="CDD" id="cd00063">
    <property type="entry name" value="FN3"/>
    <property type="match status" value="2"/>
</dbReference>
<organism evidence="17 18">
    <name type="scientific">Scleropages formosus</name>
    <name type="common">Asian bonytongue</name>
    <name type="synonym">Osteoglossum formosum</name>
    <dbReference type="NCBI Taxonomy" id="113540"/>
    <lineage>
        <taxon>Eukaryota</taxon>
        <taxon>Metazoa</taxon>
        <taxon>Chordata</taxon>
        <taxon>Craniata</taxon>
        <taxon>Vertebrata</taxon>
        <taxon>Euteleostomi</taxon>
        <taxon>Actinopterygii</taxon>
        <taxon>Neopterygii</taxon>
        <taxon>Teleostei</taxon>
        <taxon>Osteoglossocephala</taxon>
        <taxon>Osteoglossomorpha</taxon>
        <taxon>Osteoglossiformes</taxon>
        <taxon>Osteoglossidae</taxon>
        <taxon>Scleropages</taxon>
    </lineage>
</organism>
<evidence type="ECO:0000259" key="16">
    <source>
        <dbReference type="PROSITE" id="PS50853"/>
    </source>
</evidence>
<comment type="caution">
    <text evidence="17">The sequence shown here is derived from an EMBL/GenBank/DDBJ whole genome shotgun (WGS) entry which is preliminary data.</text>
</comment>
<reference evidence="17 18" key="1">
    <citation type="submission" date="2015-08" db="EMBL/GenBank/DDBJ databases">
        <title>The genome of the Asian arowana (Scleropages formosus).</title>
        <authorList>
            <person name="Tan M.H."/>
            <person name="Gan H.M."/>
            <person name="Croft L.J."/>
            <person name="Austin C.M."/>
        </authorList>
    </citation>
    <scope>NUCLEOTIDE SEQUENCE [LARGE SCALE GENOMIC DNA]</scope>
    <source>
        <strain evidence="17">Aro1</strain>
    </source>
</reference>
<evidence type="ECO:0000256" key="10">
    <source>
        <dbReference type="ARBA" id="ARBA00023136"/>
    </source>
</evidence>
<keyword evidence="11 14" id="KW-1015">Disulfide bond</keyword>
<evidence type="ECO:0000256" key="5">
    <source>
        <dbReference type="ARBA" id="ARBA00022723"/>
    </source>
</evidence>
<comment type="subcellular location">
    <subcellularLocation>
        <location evidence="1 14">Membrane</location>
        <topology evidence="1 14">Single-pass type I membrane protein</topology>
    </subcellularLocation>
</comment>
<evidence type="ECO:0000256" key="13">
    <source>
        <dbReference type="ARBA" id="ARBA00023180"/>
    </source>
</evidence>
<evidence type="ECO:0000256" key="6">
    <source>
        <dbReference type="ARBA" id="ARBA00022729"/>
    </source>
</evidence>
<keyword evidence="8 14" id="KW-0862">Zinc</keyword>
<dbReference type="Proteomes" id="UP000034805">
    <property type="component" value="Unassembled WGS sequence"/>
</dbReference>
<feature type="compositionally biased region" description="Polar residues" evidence="15">
    <location>
        <begin position="411"/>
        <end position="427"/>
    </location>
</feature>
<keyword evidence="9 14" id="KW-1133">Transmembrane helix</keyword>
<dbReference type="FunFam" id="2.60.40.10:FF:000358">
    <property type="entry name" value="Prolactin receptor"/>
    <property type="match status" value="1"/>
</dbReference>
<comment type="domain">
    <text evidence="14">The WSXWS motif appears to be necessary for proper protein folding and thereby efficient intracellular transport and cell-surface receptor binding.</text>
</comment>
<evidence type="ECO:0000313" key="18">
    <source>
        <dbReference type="Proteomes" id="UP000034805"/>
    </source>
</evidence>
<evidence type="ECO:0000256" key="12">
    <source>
        <dbReference type="ARBA" id="ARBA00023170"/>
    </source>
</evidence>
<dbReference type="GO" id="GO:0043235">
    <property type="term" value="C:receptor complex"/>
    <property type="evidence" value="ECO:0007669"/>
    <property type="project" value="TreeGrafter"/>
</dbReference>
<evidence type="ECO:0000256" key="15">
    <source>
        <dbReference type="SAM" id="MobiDB-lite"/>
    </source>
</evidence>
<dbReference type="GO" id="GO:0019955">
    <property type="term" value="F:cytokine binding"/>
    <property type="evidence" value="ECO:0007669"/>
    <property type="project" value="TreeGrafter"/>
</dbReference>
<name>A0A0P7UAP0_SCLFO</name>
<accession>A0A0P7UAP0</accession>
<evidence type="ECO:0000256" key="14">
    <source>
        <dbReference type="RuleBase" id="RU365035"/>
    </source>
</evidence>
<keyword evidence="7" id="KW-0677">Repeat</keyword>
<evidence type="ECO:0000256" key="1">
    <source>
        <dbReference type="ARBA" id="ARBA00004479"/>
    </source>
</evidence>
<dbReference type="InterPro" id="IPR003961">
    <property type="entry name" value="FN3_dom"/>
</dbReference>